<keyword evidence="2" id="KW-1185">Reference proteome</keyword>
<dbReference type="Proteomes" id="UP000789901">
    <property type="component" value="Unassembled WGS sequence"/>
</dbReference>
<sequence length="169" mass="17607">MSIAIIPEKYDLTSEPSPITTLLPSLSFLFSSLSLPPSLSSTPSSLNTNALSSYGGLLGFFWFFFAVIFEDSTAIDVEAVAVVDDVSSTVGDVEAAAAIDYIGGTFDVEVAAAIDDVDNVGSFVAVVVSDIIGVFDLVGVASFDDMGVGAFDDMGVGAFKNTTDLMFLQ</sequence>
<protein>
    <submittedName>
        <fullName evidence="1">18086_t:CDS:1</fullName>
    </submittedName>
</protein>
<dbReference type="EMBL" id="CAJVQB010007186">
    <property type="protein sequence ID" value="CAG8698709.1"/>
    <property type="molecule type" value="Genomic_DNA"/>
</dbReference>
<proteinExistence type="predicted"/>
<feature type="non-terminal residue" evidence="1">
    <location>
        <position position="169"/>
    </location>
</feature>
<accession>A0ABN7UZ79</accession>
<evidence type="ECO:0000313" key="1">
    <source>
        <dbReference type="EMBL" id="CAG8698709.1"/>
    </source>
</evidence>
<gene>
    <name evidence="1" type="ORF">GMARGA_LOCUS11983</name>
</gene>
<organism evidence="1 2">
    <name type="scientific">Gigaspora margarita</name>
    <dbReference type="NCBI Taxonomy" id="4874"/>
    <lineage>
        <taxon>Eukaryota</taxon>
        <taxon>Fungi</taxon>
        <taxon>Fungi incertae sedis</taxon>
        <taxon>Mucoromycota</taxon>
        <taxon>Glomeromycotina</taxon>
        <taxon>Glomeromycetes</taxon>
        <taxon>Diversisporales</taxon>
        <taxon>Gigasporaceae</taxon>
        <taxon>Gigaspora</taxon>
    </lineage>
</organism>
<reference evidence="1 2" key="1">
    <citation type="submission" date="2021-06" db="EMBL/GenBank/DDBJ databases">
        <authorList>
            <person name="Kallberg Y."/>
            <person name="Tangrot J."/>
            <person name="Rosling A."/>
        </authorList>
    </citation>
    <scope>NUCLEOTIDE SEQUENCE [LARGE SCALE GENOMIC DNA]</scope>
    <source>
        <strain evidence="1 2">120-4 pot B 10/14</strain>
    </source>
</reference>
<evidence type="ECO:0000313" key="2">
    <source>
        <dbReference type="Proteomes" id="UP000789901"/>
    </source>
</evidence>
<name>A0ABN7UZ79_GIGMA</name>
<comment type="caution">
    <text evidence="1">The sequence shown here is derived from an EMBL/GenBank/DDBJ whole genome shotgun (WGS) entry which is preliminary data.</text>
</comment>